<sequence length="124" mass="13558">MAEDMELNGNSDSKQDSKSKAKEEAAKTVPLYKLFYFADPLDHLLMFMGTVGAIGNGVSMPLMTLIFGNMINAFGGNENTDEVVNEVSKASLKFVYLAVGTFFASFLRKYIELSDSGSSYNLSN</sequence>
<evidence type="ECO:0000256" key="4">
    <source>
        <dbReference type="ARBA" id="ARBA00023136"/>
    </source>
</evidence>
<dbReference type="SUPFAM" id="SSF90123">
    <property type="entry name" value="ABC transporter transmembrane region"/>
    <property type="match status" value="1"/>
</dbReference>
<reference evidence="7 8" key="1">
    <citation type="submission" date="2024-08" db="EMBL/GenBank/DDBJ databases">
        <title>Insights into the chromosomal genome structure of Flemingia macrophylla.</title>
        <authorList>
            <person name="Ding Y."/>
            <person name="Zhao Y."/>
            <person name="Bi W."/>
            <person name="Wu M."/>
            <person name="Zhao G."/>
            <person name="Gong Y."/>
            <person name="Li W."/>
            <person name="Zhang P."/>
        </authorList>
    </citation>
    <scope>NUCLEOTIDE SEQUENCE [LARGE SCALE GENOMIC DNA]</scope>
    <source>
        <strain evidence="7">DYQJB</strain>
        <tissue evidence="7">Leaf</tissue>
    </source>
</reference>
<feature type="transmembrane region" description="Helical" evidence="6">
    <location>
        <begin position="44"/>
        <end position="67"/>
    </location>
</feature>
<evidence type="ECO:0000256" key="5">
    <source>
        <dbReference type="SAM" id="MobiDB-lite"/>
    </source>
</evidence>
<keyword evidence="4 6" id="KW-0472">Membrane</keyword>
<dbReference type="PANTHER" id="PTHR24222:SF63">
    <property type="entry name" value="ATP BINDING CASSETTE SUBFAMILY B"/>
    <property type="match status" value="1"/>
</dbReference>
<organism evidence="7 8">
    <name type="scientific">Flemingia macrophylla</name>
    <dbReference type="NCBI Taxonomy" id="520843"/>
    <lineage>
        <taxon>Eukaryota</taxon>
        <taxon>Viridiplantae</taxon>
        <taxon>Streptophyta</taxon>
        <taxon>Embryophyta</taxon>
        <taxon>Tracheophyta</taxon>
        <taxon>Spermatophyta</taxon>
        <taxon>Magnoliopsida</taxon>
        <taxon>eudicotyledons</taxon>
        <taxon>Gunneridae</taxon>
        <taxon>Pentapetalae</taxon>
        <taxon>rosids</taxon>
        <taxon>fabids</taxon>
        <taxon>Fabales</taxon>
        <taxon>Fabaceae</taxon>
        <taxon>Papilionoideae</taxon>
        <taxon>50 kb inversion clade</taxon>
        <taxon>NPAAA clade</taxon>
        <taxon>indigoferoid/millettioid clade</taxon>
        <taxon>Phaseoleae</taxon>
        <taxon>Flemingia</taxon>
    </lineage>
</organism>
<feature type="compositionally biased region" description="Basic and acidic residues" evidence="5">
    <location>
        <begin position="13"/>
        <end position="25"/>
    </location>
</feature>
<dbReference type="EMBL" id="JBGMDY010000004">
    <property type="protein sequence ID" value="KAL2338875.1"/>
    <property type="molecule type" value="Genomic_DNA"/>
</dbReference>
<name>A0ABD1MST5_9FABA</name>
<proteinExistence type="predicted"/>
<evidence type="ECO:0000256" key="3">
    <source>
        <dbReference type="ARBA" id="ARBA00022989"/>
    </source>
</evidence>
<evidence type="ECO:0000256" key="6">
    <source>
        <dbReference type="SAM" id="Phobius"/>
    </source>
</evidence>
<keyword evidence="3 6" id="KW-1133">Transmembrane helix</keyword>
<comment type="subcellular location">
    <subcellularLocation>
        <location evidence="1">Membrane</location>
        <topology evidence="1">Multi-pass membrane protein</topology>
    </subcellularLocation>
</comment>
<evidence type="ECO:0000256" key="1">
    <source>
        <dbReference type="ARBA" id="ARBA00004141"/>
    </source>
</evidence>
<dbReference type="GO" id="GO:0016020">
    <property type="term" value="C:membrane"/>
    <property type="evidence" value="ECO:0007669"/>
    <property type="project" value="UniProtKB-SubCell"/>
</dbReference>
<dbReference type="Gene3D" id="1.20.1560.10">
    <property type="entry name" value="ABC transporter type 1, transmembrane domain"/>
    <property type="match status" value="1"/>
</dbReference>
<feature type="region of interest" description="Disordered" evidence="5">
    <location>
        <begin position="1"/>
        <end position="25"/>
    </location>
</feature>
<dbReference type="Proteomes" id="UP001603857">
    <property type="component" value="Unassembled WGS sequence"/>
</dbReference>
<comment type="caution">
    <text evidence="7">The sequence shown here is derived from an EMBL/GenBank/DDBJ whole genome shotgun (WGS) entry which is preliminary data.</text>
</comment>
<keyword evidence="2 6" id="KW-0812">Transmembrane</keyword>
<accession>A0ABD1MST5</accession>
<keyword evidence="8" id="KW-1185">Reference proteome</keyword>
<evidence type="ECO:0000313" key="8">
    <source>
        <dbReference type="Proteomes" id="UP001603857"/>
    </source>
</evidence>
<gene>
    <name evidence="7" type="ORF">Fmac_013321</name>
</gene>
<dbReference type="AlphaFoldDB" id="A0ABD1MST5"/>
<dbReference type="InterPro" id="IPR039421">
    <property type="entry name" value="Type_1_exporter"/>
</dbReference>
<protein>
    <submittedName>
        <fullName evidence="7">Uncharacterized protein</fullName>
    </submittedName>
</protein>
<dbReference type="InterPro" id="IPR036640">
    <property type="entry name" value="ABC1_TM_sf"/>
</dbReference>
<dbReference type="PANTHER" id="PTHR24222">
    <property type="entry name" value="ABC TRANSPORTER B FAMILY"/>
    <property type="match status" value="1"/>
</dbReference>
<evidence type="ECO:0000313" key="7">
    <source>
        <dbReference type="EMBL" id="KAL2338875.1"/>
    </source>
</evidence>
<evidence type="ECO:0000256" key="2">
    <source>
        <dbReference type="ARBA" id="ARBA00022692"/>
    </source>
</evidence>